<dbReference type="SUPFAM" id="SSF56496">
    <property type="entry name" value="Fibrinogen C-terminal domain-like"/>
    <property type="match status" value="1"/>
</dbReference>
<dbReference type="OrthoDB" id="6145874at2759"/>
<keyword evidence="9" id="KW-1185">Reference proteome</keyword>
<keyword evidence="6" id="KW-0325">Glycoprotein</keyword>
<comment type="subcellular location">
    <subcellularLocation>
        <location evidence="1">Secreted</location>
    </subcellularLocation>
</comment>
<keyword evidence="2" id="KW-0964">Secreted</keyword>
<dbReference type="SMART" id="SM00186">
    <property type="entry name" value="FBG"/>
    <property type="match status" value="1"/>
</dbReference>
<sequence>MIKPDGYLEPFEVYCDSTDISGGWTVIQRRIDGSIDFGRDWDSYKTGFGFLSREFWLCNEKLSFLTNQKKYQLVFDMTTSNGSLIRVSYEHFRISDAFSYFKLVNLGQYSGETVPLVNELVKLQGYVRMTSVRKLKPVFVAMDTFCWDQTVYLVNNVDVTNQKGKQLYQ</sequence>
<evidence type="ECO:0000256" key="1">
    <source>
        <dbReference type="ARBA" id="ARBA00004613"/>
    </source>
</evidence>
<evidence type="ECO:0000256" key="6">
    <source>
        <dbReference type="ARBA" id="ARBA00023180"/>
    </source>
</evidence>
<evidence type="ECO:0000256" key="5">
    <source>
        <dbReference type="ARBA" id="ARBA00023157"/>
    </source>
</evidence>
<dbReference type="EMBL" id="MRZV01001307">
    <property type="protein sequence ID" value="PIK38845.1"/>
    <property type="molecule type" value="Genomic_DNA"/>
</dbReference>
<dbReference type="Pfam" id="PF00147">
    <property type="entry name" value="Fibrinogen_C"/>
    <property type="match status" value="1"/>
</dbReference>
<dbReference type="PANTHER" id="PTHR47221">
    <property type="entry name" value="FIBRINOGEN ALPHA CHAIN"/>
    <property type="match status" value="1"/>
</dbReference>
<proteinExistence type="predicted"/>
<evidence type="ECO:0000313" key="8">
    <source>
        <dbReference type="EMBL" id="PIK38845.1"/>
    </source>
</evidence>
<dbReference type="AlphaFoldDB" id="A0A2G8JT31"/>
<feature type="domain" description="Fibrinogen C-terminal" evidence="7">
    <location>
        <begin position="1"/>
        <end position="111"/>
    </location>
</feature>
<protein>
    <submittedName>
        <fullName evidence="8">Putative fibrinogen-like protein A-like</fullName>
    </submittedName>
</protein>
<organism evidence="8 9">
    <name type="scientific">Stichopus japonicus</name>
    <name type="common">Sea cucumber</name>
    <dbReference type="NCBI Taxonomy" id="307972"/>
    <lineage>
        <taxon>Eukaryota</taxon>
        <taxon>Metazoa</taxon>
        <taxon>Echinodermata</taxon>
        <taxon>Eleutherozoa</taxon>
        <taxon>Echinozoa</taxon>
        <taxon>Holothuroidea</taxon>
        <taxon>Aspidochirotacea</taxon>
        <taxon>Aspidochirotida</taxon>
        <taxon>Stichopodidae</taxon>
        <taxon>Apostichopus</taxon>
    </lineage>
</organism>
<evidence type="ECO:0000313" key="9">
    <source>
        <dbReference type="Proteomes" id="UP000230750"/>
    </source>
</evidence>
<dbReference type="InterPro" id="IPR002181">
    <property type="entry name" value="Fibrinogen_a/b/g_C_dom"/>
</dbReference>
<dbReference type="Gene3D" id="3.90.215.10">
    <property type="entry name" value="Gamma Fibrinogen, chain A, domain 1"/>
    <property type="match status" value="1"/>
</dbReference>
<name>A0A2G8JT31_STIJA</name>
<dbReference type="InterPro" id="IPR036056">
    <property type="entry name" value="Fibrinogen-like_C"/>
</dbReference>
<keyword evidence="5" id="KW-1015">Disulfide bond</keyword>
<keyword evidence="3" id="KW-0732">Signal</keyword>
<comment type="caution">
    <text evidence="8">The sequence shown here is derived from an EMBL/GenBank/DDBJ whole genome shotgun (WGS) entry which is preliminary data.</text>
</comment>
<dbReference type="GO" id="GO:0005576">
    <property type="term" value="C:extracellular region"/>
    <property type="evidence" value="ECO:0007669"/>
    <property type="project" value="UniProtKB-SubCell"/>
</dbReference>
<evidence type="ECO:0000256" key="4">
    <source>
        <dbReference type="ARBA" id="ARBA00023054"/>
    </source>
</evidence>
<dbReference type="STRING" id="307972.A0A2G8JT31"/>
<evidence type="ECO:0000256" key="3">
    <source>
        <dbReference type="ARBA" id="ARBA00022729"/>
    </source>
</evidence>
<accession>A0A2G8JT31</accession>
<keyword evidence="4" id="KW-0175">Coiled coil</keyword>
<dbReference type="InterPro" id="IPR014716">
    <property type="entry name" value="Fibrinogen_a/b/g_C_1"/>
</dbReference>
<dbReference type="Proteomes" id="UP000230750">
    <property type="component" value="Unassembled WGS sequence"/>
</dbReference>
<evidence type="ECO:0000259" key="7">
    <source>
        <dbReference type="PROSITE" id="PS51406"/>
    </source>
</evidence>
<dbReference type="PANTHER" id="PTHR47221:SF6">
    <property type="entry name" value="FIBRINOGEN ALPHA CHAIN"/>
    <property type="match status" value="1"/>
</dbReference>
<dbReference type="InterPro" id="IPR037579">
    <property type="entry name" value="FIB_ANG-like"/>
</dbReference>
<gene>
    <name evidence="8" type="ORF">BSL78_24311</name>
</gene>
<evidence type="ECO:0000256" key="2">
    <source>
        <dbReference type="ARBA" id="ARBA00022525"/>
    </source>
</evidence>
<dbReference type="PROSITE" id="PS51406">
    <property type="entry name" value="FIBRINOGEN_C_2"/>
    <property type="match status" value="1"/>
</dbReference>
<reference evidence="8 9" key="1">
    <citation type="journal article" date="2017" name="PLoS Biol.">
        <title>The sea cucumber genome provides insights into morphological evolution and visceral regeneration.</title>
        <authorList>
            <person name="Zhang X."/>
            <person name="Sun L."/>
            <person name="Yuan J."/>
            <person name="Sun Y."/>
            <person name="Gao Y."/>
            <person name="Zhang L."/>
            <person name="Li S."/>
            <person name="Dai H."/>
            <person name="Hamel J.F."/>
            <person name="Liu C."/>
            <person name="Yu Y."/>
            <person name="Liu S."/>
            <person name="Lin W."/>
            <person name="Guo K."/>
            <person name="Jin S."/>
            <person name="Xu P."/>
            <person name="Storey K.B."/>
            <person name="Huan P."/>
            <person name="Zhang T."/>
            <person name="Zhou Y."/>
            <person name="Zhang J."/>
            <person name="Lin C."/>
            <person name="Li X."/>
            <person name="Xing L."/>
            <person name="Huo D."/>
            <person name="Sun M."/>
            <person name="Wang L."/>
            <person name="Mercier A."/>
            <person name="Li F."/>
            <person name="Yang H."/>
            <person name="Xiang J."/>
        </authorList>
    </citation>
    <scope>NUCLEOTIDE SEQUENCE [LARGE SCALE GENOMIC DNA]</scope>
    <source>
        <strain evidence="8">Shaxun</strain>
        <tissue evidence="8">Muscle</tissue>
    </source>
</reference>